<dbReference type="EMBL" id="AK080303">
    <property type="protein sequence ID" value="BAC37871.1"/>
    <property type="molecule type" value="mRNA"/>
</dbReference>
<evidence type="ECO:0000313" key="3">
    <source>
        <dbReference type="MGI" id="MGI:2442837"/>
    </source>
</evidence>
<evidence type="ECO:0000313" key="2">
    <source>
        <dbReference type="EMBL" id="BAC37871.1"/>
    </source>
</evidence>
<name>Q8BHE7_MOUSE</name>
<protein>
    <submittedName>
        <fullName evidence="2">Uncharacterized protein</fullName>
    </submittedName>
</protein>
<reference evidence="2" key="7">
    <citation type="journal article" date="2005" name="Science">
        <title>The Transcriptional Landscape of the Mammalian Genome.</title>
        <authorList>
            <consortium name="The FANTOM Consortium"/>
            <consortium name="Riken Genome Exploration Research Group and Genome Science Group (Genome Network Project Core Group)"/>
        </authorList>
    </citation>
    <scope>NUCLEOTIDE SEQUENCE</scope>
    <source>
        <strain evidence="2">C57BL/6J</strain>
        <tissue evidence="2">Thymus</tissue>
    </source>
</reference>
<accession>Q8BHE7</accession>
<reference evidence="2" key="3">
    <citation type="journal article" date="2000" name="Genome Res.">
        <title>RIKEN integrated sequence analysis (RISA) system--384-format sequencing pipeline with 384 multicapillary sequencer.</title>
        <authorList>
            <person name="Shibata K."/>
            <person name="Itoh M."/>
            <person name="Aizawa K."/>
            <person name="Nagaoka S."/>
            <person name="Sasaki N."/>
            <person name="Carninci P."/>
            <person name="Konno H."/>
            <person name="Akiyama J."/>
            <person name="Nishi K."/>
            <person name="Kitsunai T."/>
            <person name="Tashiro H."/>
            <person name="Itoh M."/>
            <person name="Sumi N."/>
            <person name="Ishii Y."/>
            <person name="Nakamura S."/>
            <person name="Hazama M."/>
            <person name="Nishine T."/>
            <person name="Harada A."/>
            <person name="Yamamoto R."/>
            <person name="Matsumoto H."/>
            <person name="Sakaguchi S."/>
            <person name="Ikegami T."/>
            <person name="Kashiwagi K."/>
            <person name="Fujiwake S."/>
            <person name="Inoue K."/>
            <person name="Togawa Y."/>
            <person name="Izawa M."/>
            <person name="Ohara E."/>
            <person name="Watahiki M."/>
            <person name="Yoneda Y."/>
            <person name="Ishikawa T."/>
            <person name="Ozawa K."/>
            <person name="Tanaka T."/>
            <person name="Matsuura S."/>
            <person name="Kawai J."/>
            <person name="Okazaki Y."/>
            <person name="Muramatsu M."/>
            <person name="Inoue Y."/>
            <person name="Kira A."/>
            <person name="Hayashizaki Y."/>
        </authorList>
    </citation>
    <scope>NUCLEOTIDE SEQUENCE</scope>
    <source>
        <strain evidence="2">C57BL/6J</strain>
        <tissue evidence="2">Thymus</tissue>
    </source>
</reference>
<reference evidence="2" key="1">
    <citation type="journal article" date="1999" name="Methods Enzymol.">
        <title>High-efficiency full-length cDNA cloning.</title>
        <authorList>
            <person name="Carninci P."/>
            <person name="Hayashizaki Y."/>
        </authorList>
    </citation>
    <scope>NUCLEOTIDE SEQUENCE</scope>
    <source>
        <strain evidence="2">C57BL/6J</strain>
        <tissue evidence="2">Thymus</tissue>
    </source>
</reference>
<dbReference type="HOGENOM" id="CLU_1749031_0_0_1"/>
<dbReference type="AlphaFoldDB" id="Q8BHE7"/>
<dbReference type="UCSC" id="uc009ikm.1">
    <property type="organism name" value="mouse"/>
</dbReference>
<proteinExistence type="evidence at transcript level"/>
<dbReference type="EMBL" id="AK080393">
    <property type="protein sequence ID" value="BAC37904.1"/>
    <property type="molecule type" value="mRNA"/>
</dbReference>
<feature type="region of interest" description="Disordered" evidence="1">
    <location>
        <begin position="1"/>
        <end position="27"/>
    </location>
</feature>
<organism evidence="2">
    <name type="scientific">Mus musculus</name>
    <name type="common">Mouse</name>
    <dbReference type="NCBI Taxonomy" id="10090"/>
    <lineage>
        <taxon>Eukaryota</taxon>
        <taxon>Metazoa</taxon>
        <taxon>Chordata</taxon>
        <taxon>Craniata</taxon>
        <taxon>Vertebrata</taxon>
        <taxon>Euteleostomi</taxon>
        <taxon>Mammalia</taxon>
        <taxon>Eutheria</taxon>
        <taxon>Euarchontoglires</taxon>
        <taxon>Glires</taxon>
        <taxon>Rodentia</taxon>
        <taxon>Myomorpha</taxon>
        <taxon>Muroidea</taxon>
        <taxon>Muridae</taxon>
        <taxon>Murinae</taxon>
        <taxon>Mus</taxon>
        <taxon>Mus</taxon>
    </lineage>
</organism>
<reference evidence="2" key="2">
    <citation type="journal article" date="2000" name="Genome Res.">
        <title>Normalization and subtraction of cap-trapper-selected cDNAs to prepare full-length cDNA libraries for rapid discovery of new genes.</title>
        <authorList>
            <person name="Carninci P."/>
            <person name="Shibata Y."/>
            <person name="Hayatsu N."/>
            <person name="Sugahara Y."/>
            <person name="Shibata K."/>
            <person name="Itoh M."/>
            <person name="Konno H."/>
            <person name="Okazaki Y."/>
            <person name="Muramatsu M."/>
            <person name="Hayashizaki Y."/>
        </authorList>
    </citation>
    <scope>NUCLEOTIDE SEQUENCE</scope>
    <source>
        <strain evidence="2">C57BL/6J</strain>
        <tissue evidence="2">Thymus</tissue>
    </source>
</reference>
<reference evidence="2" key="6">
    <citation type="submission" date="2002-04" db="EMBL/GenBank/DDBJ databases">
        <authorList>
            <person name="Adachi J."/>
            <person name="Aizawa K."/>
            <person name="Akimura T."/>
            <person name="Arakawa T."/>
            <person name="Bono H."/>
            <person name="Carninci P."/>
            <person name="Fukuda S."/>
            <person name="Furuno M."/>
            <person name="Hanagaki T."/>
            <person name="Hara A."/>
            <person name="Hashizume W."/>
            <person name="Hayashida K."/>
            <person name="Hayatsu N."/>
            <person name="Hiramoto K."/>
            <person name="Hiraoka T."/>
            <person name="Hirozane T."/>
            <person name="Hori F."/>
            <person name="Imotani K."/>
            <person name="Ishii Y."/>
            <person name="Itoh M."/>
            <person name="Kagawa I."/>
            <person name="Kasukawa T."/>
            <person name="Katoh H."/>
            <person name="Kawai J."/>
            <person name="Kojima Y."/>
            <person name="Kondo S."/>
            <person name="Konno H."/>
            <person name="Kouda M."/>
            <person name="Koya S."/>
            <person name="Kurihara C."/>
            <person name="Matsuyama T."/>
            <person name="Miyazaki A."/>
            <person name="Murata M."/>
            <person name="Nakamura M."/>
            <person name="Nishi K."/>
            <person name="Nomura K."/>
            <person name="Numazaki R."/>
            <person name="Ohno M."/>
            <person name="Ohsato N."/>
            <person name="Okazaki Y."/>
            <person name="Saito R."/>
            <person name="Saitoh H."/>
            <person name="Sakai C."/>
            <person name="Sakai K."/>
            <person name="Sakazume N."/>
            <person name="Sano H."/>
            <person name="Sasaki D."/>
            <person name="Shibata K."/>
            <person name="Shinagawa A."/>
            <person name="Shiraki T."/>
            <person name="Sogabe Y."/>
            <person name="Tagami M."/>
            <person name="Tagawa A."/>
            <person name="Takahashi F."/>
            <person name="Takaku-Akahira S."/>
            <person name="Takeda Y."/>
            <person name="Tanaka T."/>
            <person name="Tomaru A."/>
            <person name="Toya T."/>
            <person name="Yasunishi A."/>
            <person name="Muramatsu M."/>
            <person name="Hayashizaki Y."/>
        </authorList>
    </citation>
    <scope>NUCLEOTIDE SEQUENCE</scope>
    <source>
        <strain evidence="2">C57BL/6J</strain>
        <tissue evidence="2">Thymus</tissue>
    </source>
</reference>
<reference evidence="2" key="5">
    <citation type="journal article" date="2002" name="Nature">
        <title>Analysis of the mouse transcriptome based on functional annotation of 60,770 full-length cDNAs.</title>
        <authorList>
            <consortium name="The FANTOM Consortium and the RIKEN Genome Exploration Research Group Phase I and II Team"/>
        </authorList>
    </citation>
    <scope>NUCLEOTIDE SEQUENCE</scope>
    <source>
        <strain evidence="2">C57BL/6J</strain>
        <tissue evidence="2">Thymus</tissue>
    </source>
</reference>
<sequence>MKDGATLASSDVASYRAKGSRPPSKRRLKGWCQHDLDAALPTSLRCEADLLGKFPSLYQSRKPSTQGSLWRIIQRLEERPYLPIWRPYLVYSETDTGAPSWALVSPLYVLVSQETHLYLPRQSPSCSHKPPLNLFPLSLVTPLHVTVPS</sequence>
<evidence type="ECO:0000256" key="1">
    <source>
        <dbReference type="SAM" id="MobiDB-lite"/>
    </source>
</evidence>
<gene>
    <name evidence="3" type="primary">A630091E08Rik</name>
</gene>
<dbReference type="MGI" id="MGI:2442837">
    <property type="gene designation" value="A630091E08Rik"/>
</dbReference>
<dbReference type="AGR" id="MGI:2442837"/>
<reference evidence="2" key="8">
    <citation type="journal article" date="2005" name="Science">
        <title>Antisense Transcription in the Mammalian Transcriptome.</title>
        <authorList>
            <consortium name="RIKEN Genome Exploration Research Group and Genome Science Group (Genome Network Project Core Group) and the FANTOM Consortium"/>
        </authorList>
    </citation>
    <scope>NUCLEOTIDE SEQUENCE</scope>
    <source>
        <strain evidence="2">C57BL/6J</strain>
        <tissue evidence="2">Thymus</tissue>
    </source>
</reference>
<reference evidence="2" key="4">
    <citation type="journal article" date="2001" name="Nature">
        <title>Functional annotation of a full-length mouse cDNA collection.</title>
        <authorList>
            <consortium name="The RIKEN Genome Exploration Research Group Phase II Team and the FANTOM Consortium"/>
        </authorList>
    </citation>
    <scope>NUCLEOTIDE SEQUENCE</scope>
    <source>
        <strain evidence="2">C57BL/6J</strain>
        <tissue evidence="2">Thymus</tissue>
    </source>
</reference>